<dbReference type="Proteomes" id="UP000229756">
    <property type="component" value="Unassembled WGS sequence"/>
</dbReference>
<reference evidence="8" key="1">
    <citation type="submission" date="2017-09" db="EMBL/GenBank/DDBJ databases">
        <title>Depth-based differentiation of microbial function through sediment-hosted aquifers and enrichment of novel symbionts in the deep terrestrial subsurface.</title>
        <authorList>
            <person name="Probst A.J."/>
            <person name="Ladd B."/>
            <person name="Jarett J.K."/>
            <person name="Geller-Mcgrath D.E."/>
            <person name="Sieber C.M.K."/>
            <person name="Emerson J.B."/>
            <person name="Anantharaman K."/>
            <person name="Thomas B.C."/>
            <person name="Malmstrom R."/>
            <person name="Stieglmeier M."/>
            <person name="Klingl A."/>
            <person name="Woyke T."/>
            <person name="Ryan C.M."/>
            <person name="Banfield J.F."/>
        </authorList>
    </citation>
    <scope>NUCLEOTIDE SEQUENCE [LARGE SCALE GENOMIC DNA]</scope>
</reference>
<keyword evidence="5" id="KW-0812">Transmembrane</keyword>
<dbReference type="EMBL" id="PFSJ01000019">
    <property type="protein sequence ID" value="PJC23589.1"/>
    <property type="molecule type" value="Genomic_DNA"/>
</dbReference>
<protein>
    <recommendedName>
        <fullName evidence="6">Thioredoxin domain-containing protein</fullName>
    </recommendedName>
</protein>
<proteinExistence type="predicted"/>
<evidence type="ECO:0000256" key="1">
    <source>
        <dbReference type="ARBA" id="ARBA00022729"/>
    </source>
</evidence>
<feature type="domain" description="Thioredoxin" evidence="6">
    <location>
        <begin position="8"/>
        <end position="209"/>
    </location>
</feature>
<comment type="caution">
    <text evidence="7">The sequence shown here is derived from an EMBL/GenBank/DDBJ whole genome shotgun (WGS) entry which is preliminary data.</text>
</comment>
<dbReference type="PANTHER" id="PTHR13887:SF14">
    <property type="entry name" value="DISULFIDE BOND FORMATION PROTEIN D"/>
    <property type="match status" value="1"/>
</dbReference>
<dbReference type="PROSITE" id="PS51352">
    <property type="entry name" value="THIOREDOXIN_2"/>
    <property type="match status" value="1"/>
</dbReference>
<dbReference type="InterPro" id="IPR013766">
    <property type="entry name" value="Thioredoxin_domain"/>
</dbReference>
<evidence type="ECO:0000256" key="5">
    <source>
        <dbReference type="SAM" id="Phobius"/>
    </source>
</evidence>
<dbReference type="InterPro" id="IPR036249">
    <property type="entry name" value="Thioredoxin-like_sf"/>
</dbReference>
<evidence type="ECO:0000259" key="6">
    <source>
        <dbReference type="PROSITE" id="PS51352"/>
    </source>
</evidence>
<evidence type="ECO:0000313" key="7">
    <source>
        <dbReference type="EMBL" id="PJC23589.1"/>
    </source>
</evidence>
<keyword evidence="5" id="KW-0472">Membrane</keyword>
<keyword evidence="4" id="KW-0676">Redox-active center</keyword>
<sequence>MDSDKIIFTIIGGVTVLILAFILGSSFLKQPHEISDLDFITGGSSHRIGPENPKLVLVEFSDFQCPSCKLYAPIVESLLQKYPNNLGVIYRHFPLPIHNMSVPAARASEAAAIQGKFWEYASTLFENQPNFSDDELVSYATSLGLDIEQFKNDFKSQGVAEAVNGDYQTATELNLPGTPSFFIISDGKVEQLNLQKQGDLENKVQEILGQPNN</sequence>
<dbReference type="InterPro" id="IPR001853">
    <property type="entry name" value="DSBA-like_thioredoxin_dom"/>
</dbReference>
<name>A0A2M8ELH1_UNCKA</name>
<dbReference type="AlphaFoldDB" id="A0A2M8ELH1"/>
<organism evidence="7 8">
    <name type="scientific">candidate division WWE3 bacterium CG_4_9_14_0_2_um_filter_35_11</name>
    <dbReference type="NCBI Taxonomy" id="1975077"/>
    <lineage>
        <taxon>Bacteria</taxon>
        <taxon>Katanobacteria</taxon>
    </lineage>
</organism>
<gene>
    <name evidence="7" type="ORF">CO058_02415</name>
</gene>
<dbReference type="Gene3D" id="3.40.30.10">
    <property type="entry name" value="Glutaredoxin"/>
    <property type="match status" value="1"/>
</dbReference>
<dbReference type="PANTHER" id="PTHR13887">
    <property type="entry name" value="GLUTATHIONE S-TRANSFERASE KAPPA"/>
    <property type="match status" value="1"/>
</dbReference>
<accession>A0A2M8ELH1</accession>
<evidence type="ECO:0000256" key="4">
    <source>
        <dbReference type="ARBA" id="ARBA00023284"/>
    </source>
</evidence>
<evidence type="ECO:0000256" key="2">
    <source>
        <dbReference type="ARBA" id="ARBA00023002"/>
    </source>
</evidence>
<feature type="transmembrane region" description="Helical" evidence="5">
    <location>
        <begin position="6"/>
        <end position="28"/>
    </location>
</feature>
<keyword evidence="2" id="KW-0560">Oxidoreductase</keyword>
<dbReference type="SUPFAM" id="SSF52833">
    <property type="entry name" value="Thioredoxin-like"/>
    <property type="match status" value="1"/>
</dbReference>
<dbReference type="GO" id="GO:0016491">
    <property type="term" value="F:oxidoreductase activity"/>
    <property type="evidence" value="ECO:0007669"/>
    <property type="project" value="UniProtKB-KW"/>
</dbReference>
<keyword evidence="5" id="KW-1133">Transmembrane helix</keyword>
<evidence type="ECO:0000256" key="3">
    <source>
        <dbReference type="ARBA" id="ARBA00023157"/>
    </source>
</evidence>
<keyword evidence="1" id="KW-0732">Signal</keyword>
<evidence type="ECO:0000313" key="8">
    <source>
        <dbReference type="Proteomes" id="UP000229756"/>
    </source>
</evidence>
<keyword evidence="3" id="KW-1015">Disulfide bond</keyword>
<dbReference type="Pfam" id="PF01323">
    <property type="entry name" value="DSBA"/>
    <property type="match status" value="1"/>
</dbReference>